<feature type="region of interest" description="Disordered" evidence="1">
    <location>
        <begin position="1"/>
        <end position="40"/>
    </location>
</feature>
<feature type="region of interest" description="Disordered" evidence="1">
    <location>
        <begin position="380"/>
        <end position="402"/>
    </location>
</feature>
<feature type="compositionally biased region" description="Basic residues" evidence="1">
    <location>
        <begin position="457"/>
        <end position="472"/>
    </location>
</feature>
<keyword evidence="3" id="KW-1185">Reference proteome</keyword>
<feature type="compositionally biased region" description="Gly residues" evidence="1">
    <location>
        <begin position="424"/>
        <end position="443"/>
    </location>
</feature>
<feature type="region of interest" description="Disordered" evidence="1">
    <location>
        <begin position="89"/>
        <end position="113"/>
    </location>
</feature>
<proteinExistence type="predicted"/>
<feature type="region of interest" description="Disordered" evidence="1">
    <location>
        <begin position="228"/>
        <end position="248"/>
    </location>
</feature>
<protein>
    <submittedName>
        <fullName evidence="2">Uncharacterized protein</fullName>
    </submittedName>
</protein>
<feature type="compositionally biased region" description="Polar residues" evidence="1">
    <location>
        <begin position="29"/>
        <end position="40"/>
    </location>
</feature>
<name>A0A653C6Z0_CALMS</name>
<evidence type="ECO:0000313" key="3">
    <source>
        <dbReference type="Proteomes" id="UP000410492"/>
    </source>
</evidence>
<feature type="region of interest" description="Disordered" evidence="1">
    <location>
        <begin position="419"/>
        <end position="478"/>
    </location>
</feature>
<dbReference type="AlphaFoldDB" id="A0A653C6Z0"/>
<accession>A0A653C6Z0</accession>
<feature type="compositionally biased region" description="Basic and acidic residues" evidence="1">
    <location>
        <begin position="97"/>
        <end position="113"/>
    </location>
</feature>
<evidence type="ECO:0000313" key="2">
    <source>
        <dbReference type="EMBL" id="VEN43605.1"/>
    </source>
</evidence>
<feature type="compositionally biased region" description="Low complexity" evidence="1">
    <location>
        <begin position="1"/>
        <end position="13"/>
    </location>
</feature>
<sequence length="491" mass="52525">MTYQPQHQQQTHQKNSFSPEPQPSRYVDQFSSDDSNGMAVQNLSLHPTKNEMQLDLSIYKSYKASQDYMKKLTFEHKMNVLEQDQIEVDQPMMTTSDSEKKSENPEHSKYSEELSAEIRNKFDIDLDMRLKSYEAMERNHMYDGSEMDFRSKSYDICDMMESRNKQYELESDFCRSERAFEPLMLNTAASELQGLDMSARSGFHSYAAAANIGRYHHLYPEVDRVDLRLSYSPPPPPPPPPAPAAQPPPYAADLLRVVSLEVGGVDGVGVGSGGGGGRHSVDLSLRSAAHAAAAAAAHAAHAAAAHPALHQIAAHAAAAAAARHHLALSDAAAHAHAHAASVRLLTDHTASRILNDGAATASTSAAAAVNHLLNAATVDDAGGSGSSPIGGNSGSRGGGLLSPEQSRLLLSDVVATRAIPPTSNGGGGGGTVSPPVFGGGFGGSAAVVTQPPYHPTPSHHRRRPHRPLRLHRPPLPITIPPTINTLTRMQT</sequence>
<organism evidence="2 3">
    <name type="scientific">Callosobruchus maculatus</name>
    <name type="common">Southern cowpea weevil</name>
    <name type="synonym">Pulse bruchid</name>
    <dbReference type="NCBI Taxonomy" id="64391"/>
    <lineage>
        <taxon>Eukaryota</taxon>
        <taxon>Metazoa</taxon>
        <taxon>Ecdysozoa</taxon>
        <taxon>Arthropoda</taxon>
        <taxon>Hexapoda</taxon>
        <taxon>Insecta</taxon>
        <taxon>Pterygota</taxon>
        <taxon>Neoptera</taxon>
        <taxon>Endopterygota</taxon>
        <taxon>Coleoptera</taxon>
        <taxon>Polyphaga</taxon>
        <taxon>Cucujiformia</taxon>
        <taxon>Chrysomeloidea</taxon>
        <taxon>Chrysomelidae</taxon>
        <taxon>Bruchinae</taxon>
        <taxon>Bruchini</taxon>
        <taxon>Callosobruchus</taxon>
    </lineage>
</organism>
<dbReference type="EMBL" id="CAACVG010007091">
    <property type="protein sequence ID" value="VEN43605.1"/>
    <property type="molecule type" value="Genomic_DNA"/>
</dbReference>
<evidence type="ECO:0000256" key="1">
    <source>
        <dbReference type="SAM" id="MobiDB-lite"/>
    </source>
</evidence>
<gene>
    <name evidence="2" type="ORF">CALMAC_LOCUS6696</name>
</gene>
<dbReference type="OrthoDB" id="6369905at2759"/>
<reference evidence="2 3" key="1">
    <citation type="submission" date="2019-01" db="EMBL/GenBank/DDBJ databases">
        <authorList>
            <person name="Sayadi A."/>
        </authorList>
    </citation>
    <scope>NUCLEOTIDE SEQUENCE [LARGE SCALE GENOMIC DNA]</scope>
</reference>
<dbReference type="Proteomes" id="UP000410492">
    <property type="component" value="Unassembled WGS sequence"/>
</dbReference>
<feature type="compositionally biased region" description="Gly residues" evidence="1">
    <location>
        <begin position="391"/>
        <end position="400"/>
    </location>
</feature>
<feature type="compositionally biased region" description="Pro residues" evidence="1">
    <location>
        <begin position="232"/>
        <end position="248"/>
    </location>
</feature>